<sequence length="92" mass="10418">MSKGKYQDLTGRTIGQLRVIERVGTTPTGYPLWECECRTCGKTCYRDSHYLRRSPHPTCTGQHINQPPDAATILKTEAAYIRRCRKGGHLNP</sequence>
<dbReference type="EMBL" id="JGYV01000001">
    <property type="protein sequence ID" value="KFI65909.1"/>
    <property type="molecule type" value="Genomic_DNA"/>
</dbReference>
<dbReference type="RefSeq" id="WP_152598105.1">
    <property type="nucleotide sequence ID" value="NZ_JGYV01000001.1"/>
</dbReference>
<dbReference type="STRING" id="1688.BCUN_0408"/>
<protein>
    <submittedName>
        <fullName evidence="1">Uncharacterized protein</fullName>
    </submittedName>
</protein>
<comment type="caution">
    <text evidence="1">The sequence shown here is derived from an EMBL/GenBank/DDBJ whole genome shotgun (WGS) entry which is preliminary data.</text>
</comment>
<reference evidence="1 2" key="1">
    <citation type="submission" date="2014-03" db="EMBL/GenBank/DDBJ databases">
        <title>Genomics of Bifidobacteria.</title>
        <authorList>
            <person name="Ventura M."/>
            <person name="Milani C."/>
            <person name="Lugli G.A."/>
        </authorList>
    </citation>
    <scope>NUCLEOTIDE SEQUENCE [LARGE SCALE GENOMIC DNA]</scope>
    <source>
        <strain evidence="1 2">LMG 10738</strain>
    </source>
</reference>
<dbReference type="AlphaFoldDB" id="A0A087B4F9"/>
<organism evidence="1 2">
    <name type="scientific">Bifidobacterium cuniculi</name>
    <dbReference type="NCBI Taxonomy" id="1688"/>
    <lineage>
        <taxon>Bacteria</taxon>
        <taxon>Bacillati</taxon>
        <taxon>Actinomycetota</taxon>
        <taxon>Actinomycetes</taxon>
        <taxon>Bifidobacteriales</taxon>
        <taxon>Bifidobacteriaceae</taxon>
        <taxon>Bifidobacterium</taxon>
    </lineage>
</organism>
<gene>
    <name evidence="1" type="ORF">BCUN_0408</name>
</gene>
<accession>A0A087B4F9</accession>
<keyword evidence="2" id="KW-1185">Reference proteome</keyword>
<name>A0A087B4F9_9BIFI</name>
<dbReference type="Proteomes" id="UP000029067">
    <property type="component" value="Unassembled WGS sequence"/>
</dbReference>
<evidence type="ECO:0000313" key="1">
    <source>
        <dbReference type="EMBL" id="KFI65909.1"/>
    </source>
</evidence>
<proteinExistence type="predicted"/>
<evidence type="ECO:0000313" key="2">
    <source>
        <dbReference type="Proteomes" id="UP000029067"/>
    </source>
</evidence>